<evidence type="ECO:0000313" key="4">
    <source>
        <dbReference type="Proteomes" id="UP000801428"/>
    </source>
</evidence>
<feature type="compositionally biased region" description="Polar residues" evidence="1">
    <location>
        <begin position="283"/>
        <end position="302"/>
    </location>
</feature>
<dbReference type="InterPro" id="IPR059009">
    <property type="entry name" value="Znf_C2H2_17_1st"/>
</dbReference>
<feature type="compositionally biased region" description="Polar residues" evidence="1">
    <location>
        <begin position="217"/>
        <end position="245"/>
    </location>
</feature>
<protein>
    <recommendedName>
        <fullName evidence="2">C2H2-type domain-containing protein</fullName>
    </recommendedName>
</protein>
<dbReference type="OrthoDB" id="5062908at2759"/>
<organism evidence="3 4">
    <name type="scientific">Curvularia kusanoi</name>
    <name type="common">Cochliobolus kusanoi</name>
    <dbReference type="NCBI Taxonomy" id="90978"/>
    <lineage>
        <taxon>Eukaryota</taxon>
        <taxon>Fungi</taxon>
        <taxon>Dikarya</taxon>
        <taxon>Ascomycota</taxon>
        <taxon>Pezizomycotina</taxon>
        <taxon>Dothideomycetes</taxon>
        <taxon>Pleosporomycetidae</taxon>
        <taxon>Pleosporales</taxon>
        <taxon>Pleosporineae</taxon>
        <taxon>Pleosporaceae</taxon>
        <taxon>Curvularia</taxon>
    </lineage>
</organism>
<evidence type="ECO:0000313" key="3">
    <source>
        <dbReference type="EMBL" id="KAF3009839.1"/>
    </source>
</evidence>
<dbReference type="InterPro" id="IPR013087">
    <property type="entry name" value="Znf_C2H2_type"/>
</dbReference>
<comment type="caution">
    <text evidence="3">The sequence shown here is derived from an EMBL/GenBank/DDBJ whole genome shotgun (WGS) entry which is preliminary data.</text>
</comment>
<feature type="compositionally biased region" description="Basic and acidic residues" evidence="1">
    <location>
        <begin position="304"/>
        <end position="314"/>
    </location>
</feature>
<accession>A0A9P4TNV2</accession>
<dbReference type="Pfam" id="PF26177">
    <property type="entry name" value="zf_C2H2_17_1st"/>
    <property type="match status" value="1"/>
</dbReference>
<evidence type="ECO:0000256" key="1">
    <source>
        <dbReference type="SAM" id="MobiDB-lite"/>
    </source>
</evidence>
<feature type="region of interest" description="Disordered" evidence="1">
    <location>
        <begin position="279"/>
        <end position="315"/>
    </location>
</feature>
<reference evidence="3" key="1">
    <citation type="submission" date="2019-04" db="EMBL/GenBank/DDBJ databases">
        <title>Sequencing of skin fungus with MAO and IRED activity.</title>
        <authorList>
            <person name="Marsaioli A.J."/>
            <person name="Bonatto J.M.C."/>
            <person name="Reis Junior O."/>
        </authorList>
    </citation>
    <scope>NUCLEOTIDE SEQUENCE</scope>
    <source>
        <strain evidence="3">30M1</strain>
    </source>
</reference>
<dbReference type="AlphaFoldDB" id="A0A9P4TNV2"/>
<proteinExistence type="predicted"/>
<gene>
    <name evidence="3" type="ORF">E8E13_010408</name>
</gene>
<name>A0A9P4TNV2_CURKU</name>
<dbReference type="SMART" id="SM00355">
    <property type="entry name" value="ZnF_C2H2"/>
    <property type="match status" value="2"/>
</dbReference>
<dbReference type="Proteomes" id="UP000801428">
    <property type="component" value="Unassembled WGS sequence"/>
</dbReference>
<dbReference type="InterPro" id="IPR059095">
    <property type="entry name" value="Znf_C2H2_17_2nd"/>
</dbReference>
<feature type="domain" description="C2H2-type" evidence="2">
    <location>
        <begin position="400"/>
        <end position="430"/>
    </location>
</feature>
<feature type="region of interest" description="Disordered" evidence="1">
    <location>
        <begin position="80"/>
        <end position="108"/>
    </location>
</feature>
<feature type="compositionally biased region" description="Polar residues" evidence="1">
    <location>
        <begin position="80"/>
        <end position="93"/>
    </location>
</feature>
<feature type="region of interest" description="Disordered" evidence="1">
    <location>
        <begin position="433"/>
        <end position="467"/>
    </location>
</feature>
<feature type="region of interest" description="Disordered" evidence="1">
    <location>
        <begin position="217"/>
        <end position="248"/>
    </location>
</feature>
<dbReference type="Pfam" id="PF26176">
    <property type="entry name" value="zf_C2H2_17_2"/>
    <property type="match status" value="1"/>
</dbReference>
<feature type="region of interest" description="Disordered" evidence="1">
    <location>
        <begin position="1"/>
        <end position="29"/>
    </location>
</feature>
<sequence>MPSLSTRDANTDETDRSGTDTSLFDSPPEADFYISNITEWRKDIPTPLGAGQELSFSSDFQDMHSTELFDFKDTASQCSMDSAYQSQTSASQRGTKRPQPYSQDSQSTMGAHFVGSDIYSPSMSSDSYNAFQDMNQMQLPAAWDAQDGSMGFANYSTGQDFALYPTSNVSRFQPTSAVNIWSPVDSQFQNASFNFASYPTDSSETMFTAAAPMQRQWSNVRPTPVRSTSSYAAQQASRRTSSNDAGFSAFVASPTSTASVQLPQSTDFEQTQPPFLEQRTNTEESVPTSLGQQSEDVQSQVDASEAKLEEERTKVARSHALYQRGPDKDGKYHCPEEGKPGCTHKPTSLKCNYDKYVDSHLKPFRCNKKTCVGVQFSSTACLLRHEREAHGMHGHGARPHLCHFQDCERAVPGHGFPRRYNLFDHMKRVHQFEGPTNEPSPIMHGQAQRKPVSRKRKASAEDITEKRPKVVKLTAEQQLQQRREQLATDFASKKQHIIDFLSNLTGPDELSDDLKLSQDVMALHDISTKFRSSYGG</sequence>
<dbReference type="Gene3D" id="3.30.160.60">
    <property type="entry name" value="Classic Zinc Finger"/>
    <property type="match status" value="1"/>
</dbReference>
<feature type="compositionally biased region" description="Basic and acidic residues" evidence="1">
    <location>
        <begin position="9"/>
        <end position="18"/>
    </location>
</feature>
<keyword evidence="4" id="KW-1185">Reference proteome</keyword>
<feature type="compositionally biased region" description="Basic and acidic residues" evidence="1">
    <location>
        <begin position="458"/>
        <end position="467"/>
    </location>
</feature>
<feature type="domain" description="C2H2-type" evidence="2">
    <location>
        <begin position="364"/>
        <end position="390"/>
    </location>
</feature>
<dbReference type="EMBL" id="SWKU01000002">
    <property type="protein sequence ID" value="KAF3009839.1"/>
    <property type="molecule type" value="Genomic_DNA"/>
</dbReference>
<evidence type="ECO:0000259" key="2">
    <source>
        <dbReference type="SMART" id="SM00355"/>
    </source>
</evidence>